<gene>
    <name evidence="2" type="ORF">GSMUA_321290.1</name>
</gene>
<accession>A0A804KXL9</accession>
<dbReference type="InParanoid" id="A0A804KXL9"/>
<organism evidence="3 4">
    <name type="scientific">Musa acuminata subsp. malaccensis</name>
    <name type="common">Wild banana</name>
    <name type="synonym">Musa malaccensis</name>
    <dbReference type="NCBI Taxonomy" id="214687"/>
    <lineage>
        <taxon>Eukaryota</taxon>
        <taxon>Viridiplantae</taxon>
        <taxon>Streptophyta</taxon>
        <taxon>Embryophyta</taxon>
        <taxon>Tracheophyta</taxon>
        <taxon>Spermatophyta</taxon>
        <taxon>Magnoliopsida</taxon>
        <taxon>Liliopsida</taxon>
        <taxon>Zingiberales</taxon>
        <taxon>Musaceae</taxon>
        <taxon>Musa</taxon>
    </lineage>
</organism>
<dbReference type="AlphaFoldDB" id="A0A804KXL9"/>
<evidence type="ECO:0000256" key="1">
    <source>
        <dbReference type="SAM" id="SignalP"/>
    </source>
</evidence>
<keyword evidence="1" id="KW-0732">Signal</keyword>
<protein>
    <submittedName>
        <fullName evidence="2">(wild Malaysian banana) hypothetical protein</fullName>
    </submittedName>
</protein>
<proteinExistence type="predicted"/>
<dbReference type="EnsemblPlants" id="Ma10_t18350.1">
    <property type="protein sequence ID" value="Ma10_p18350.1"/>
    <property type="gene ID" value="Ma10_g18350"/>
</dbReference>
<evidence type="ECO:0000313" key="4">
    <source>
        <dbReference type="Proteomes" id="UP000012960"/>
    </source>
</evidence>
<evidence type="ECO:0000313" key="3">
    <source>
        <dbReference type="EnsemblPlants" id="Ma10_p18350.1"/>
    </source>
</evidence>
<evidence type="ECO:0000313" key="2">
    <source>
        <dbReference type="EMBL" id="CAG1853903.1"/>
    </source>
</evidence>
<name>A0A804KXL9_MUSAM</name>
<dbReference type="Gramene" id="Ma10_t18350.1">
    <property type="protein sequence ID" value="Ma10_p18350.1"/>
    <property type="gene ID" value="Ma10_g18350"/>
</dbReference>
<dbReference type="Proteomes" id="UP000012960">
    <property type="component" value="Unplaced"/>
</dbReference>
<sequence length="54" mass="6111">MEDVIHTIRLSFLLLVCEVRFDSAFDVCQAEVGVPWDAQCSCLSNYLVFCFCSS</sequence>
<feature type="chain" id="PRO_5036407940" evidence="1">
    <location>
        <begin position="25"/>
        <end position="54"/>
    </location>
</feature>
<feature type="signal peptide" evidence="1">
    <location>
        <begin position="1"/>
        <end position="24"/>
    </location>
</feature>
<dbReference type="EMBL" id="HG996476">
    <property type="protein sequence ID" value="CAG1853903.1"/>
    <property type="molecule type" value="Genomic_DNA"/>
</dbReference>
<reference evidence="2" key="1">
    <citation type="submission" date="2021-03" db="EMBL/GenBank/DDBJ databases">
        <authorList>
            <consortium name="Genoscope - CEA"/>
            <person name="William W."/>
        </authorList>
    </citation>
    <scope>NUCLEOTIDE SEQUENCE</scope>
    <source>
        <strain evidence="2">Doubled-haploid Pahang</strain>
    </source>
</reference>
<keyword evidence="4" id="KW-1185">Reference proteome</keyword>
<reference evidence="3" key="2">
    <citation type="submission" date="2021-05" db="UniProtKB">
        <authorList>
            <consortium name="EnsemblPlants"/>
        </authorList>
    </citation>
    <scope>IDENTIFICATION</scope>
    <source>
        <strain evidence="3">subsp. malaccensis</strain>
    </source>
</reference>